<dbReference type="EMBL" id="SHMF01000002">
    <property type="protein sequence ID" value="TAA36023.1"/>
    <property type="molecule type" value="Genomic_DNA"/>
</dbReference>
<dbReference type="SMART" id="SM00448">
    <property type="entry name" value="REC"/>
    <property type="match status" value="1"/>
</dbReference>
<dbReference type="InterPro" id="IPR003593">
    <property type="entry name" value="AAA+_ATPase"/>
</dbReference>
<dbReference type="Gene3D" id="1.10.8.60">
    <property type="match status" value="1"/>
</dbReference>
<evidence type="ECO:0000313" key="3">
    <source>
        <dbReference type="Proteomes" id="UP000292087"/>
    </source>
</evidence>
<dbReference type="Gene3D" id="1.10.10.60">
    <property type="entry name" value="Homeodomain-like"/>
    <property type="match status" value="1"/>
</dbReference>
<reference evidence="2 3" key="1">
    <citation type="submission" date="2019-02" db="EMBL/GenBank/DDBJ databases">
        <title>WGS of Pseudoxanthomonas species novum from clinical isolates.</title>
        <authorList>
            <person name="Bernier A.-M."/>
            <person name="Bernard K."/>
            <person name="Vachon A."/>
        </authorList>
    </citation>
    <scope>NUCLEOTIDE SEQUENCE [LARGE SCALE GENOMIC DNA]</scope>
    <source>
        <strain evidence="2 3">NML140781</strain>
    </source>
</reference>
<dbReference type="SUPFAM" id="SSF52172">
    <property type="entry name" value="CheY-like"/>
    <property type="match status" value="1"/>
</dbReference>
<protein>
    <submittedName>
        <fullName evidence="2">Sigma-54-dependent Fis family transcriptional regulator</fullName>
    </submittedName>
</protein>
<dbReference type="RefSeq" id="WP_130523583.1">
    <property type="nucleotide sequence ID" value="NZ_SHLZ01000001.1"/>
</dbReference>
<dbReference type="PANTHER" id="PTHR32071:SF100">
    <property type="entry name" value="RESPONSE REGULATOR PROTEIN PILR"/>
    <property type="match status" value="1"/>
</dbReference>
<dbReference type="PRINTS" id="PR01590">
    <property type="entry name" value="HTHFIS"/>
</dbReference>
<dbReference type="InterPro" id="IPR025943">
    <property type="entry name" value="Sigma_54_int_dom_ATP-bd_2"/>
</dbReference>
<dbReference type="Gene3D" id="3.40.50.300">
    <property type="entry name" value="P-loop containing nucleotide triphosphate hydrolases"/>
    <property type="match status" value="1"/>
</dbReference>
<dbReference type="GO" id="GO:0000160">
    <property type="term" value="P:phosphorelay signal transduction system"/>
    <property type="evidence" value="ECO:0007669"/>
    <property type="project" value="InterPro"/>
</dbReference>
<dbReference type="InterPro" id="IPR011006">
    <property type="entry name" value="CheY-like_superfamily"/>
</dbReference>
<dbReference type="AlphaFoldDB" id="A0A4Q8LXG3"/>
<dbReference type="Proteomes" id="UP000292087">
    <property type="component" value="Unassembled WGS sequence"/>
</dbReference>
<dbReference type="GO" id="GO:0043565">
    <property type="term" value="F:sequence-specific DNA binding"/>
    <property type="evidence" value="ECO:0007669"/>
    <property type="project" value="InterPro"/>
</dbReference>
<dbReference type="InterPro" id="IPR025662">
    <property type="entry name" value="Sigma_54_int_dom_ATP-bd_1"/>
</dbReference>
<dbReference type="InterPro" id="IPR009057">
    <property type="entry name" value="Homeodomain-like_sf"/>
</dbReference>
<dbReference type="PANTHER" id="PTHR32071">
    <property type="entry name" value="TRANSCRIPTIONAL REGULATORY PROTEIN"/>
    <property type="match status" value="1"/>
</dbReference>
<dbReference type="PROSITE" id="PS00676">
    <property type="entry name" value="SIGMA54_INTERACT_2"/>
    <property type="match status" value="1"/>
</dbReference>
<dbReference type="SUPFAM" id="SSF52540">
    <property type="entry name" value="P-loop containing nucleoside triphosphate hydrolases"/>
    <property type="match status" value="1"/>
</dbReference>
<dbReference type="GO" id="GO:0006355">
    <property type="term" value="P:regulation of DNA-templated transcription"/>
    <property type="evidence" value="ECO:0007669"/>
    <property type="project" value="InterPro"/>
</dbReference>
<dbReference type="PROSITE" id="PS00675">
    <property type="entry name" value="SIGMA54_INTERACT_1"/>
    <property type="match status" value="1"/>
</dbReference>
<dbReference type="InterPro" id="IPR027417">
    <property type="entry name" value="P-loop_NTPase"/>
</dbReference>
<dbReference type="Pfam" id="PF25601">
    <property type="entry name" value="AAA_lid_14"/>
    <property type="match status" value="1"/>
</dbReference>
<dbReference type="FunFam" id="3.40.50.300:FF:000006">
    <property type="entry name" value="DNA-binding transcriptional regulator NtrC"/>
    <property type="match status" value="1"/>
</dbReference>
<dbReference type="PROSITE" id="PS50110">
    <property type="entry name" value="RESPONSE_REGULATORY"/>
    <property type="match status" value="1"/>
</dbReference>
<feature type="compositionally biased region" description="Polar residues" evidence="1">
    <location>
        <begin position="413"/>
        <end position="432"/>
    </location>
</feature>
<dbReference type="GO" id="GO:0005524">
    <property type="term" value="F:ATP binding"/>
    <property type="evidence" value="ECO:0007669"/>
    <property type="project" value="InterPro"/>
</dbReference>
<dbReference type="InterPro" id="IPR002078">
    <property type="entry name" value="Sigma_54_int"/>
</dbReference>
<name>A0A4Q8LXG3_9GAMM</name>
<dbReference type="Pfam" id="PF00158">
    <property type="entry name" value="Sigma54_activat"/>
    <property type="match status" value="1"/>
</dbReference>
<sequence length="487" mass="52707">MSDPRSALIVDDERDIRELLTLTLGRMGIRIDTAANLGEARALLARNAYDLCFTDMRLPDGNGIELVGEISRQFPKTPVAMITAFGNVELAVEALKAGAFDFVSKPVDINVLRGLVKHALELNNVERPSPAPAPAQHAMRLLGESSAMRELRDTIAKVARSQAPVYILGESGVGKELVARTIHEQGARSSGPFVPVNCGAIPAELMESEFFGHKKGSFTGAHADKQGLFQAASGGTLFLDEVAELPLPMQVKLLRAIQEKAVRPVGASGEIQVDVRILSATHKDLGELAHDGRFRHDLYYRINVIELRVPPLRERTGDLPQLTGAILNRLAGSQGRPAPRLTPAAADALSQYAFPGNVRELENILERAMAMADEDAIDASDLRLPQGERRSAAAQPPAQSPPPQDYDPFRSAPTPQFGQGLPSQSGASSAPTANEAEGPLPSYIEQMERAAIHKALEDNRWNKTKAAAQLGITFRALRYKLKKLGIE</sequence>
<organism evidence="2 3">
    <name type="scientific">Pseudoxanthomonas winnipegensis</name>
    <dbReference type="NCBI Taxonomy" id="2480810"/>
    <lineage>
        <taxon>Bacteria</taxon>
        <taxon>Pseudomonadati</taxon>
        <taxon>Pseudomonadota</taxon>
        <taxon>Gammaproteobacteria</taxon>
        <taxon>Lysobacterales</taxon>
        <taxon>Lysobacteraceae</taxon>
        <taxon>Pseudoxanthomonas</taxon>
    </lineage>
</organism>
<comment type="caution">
    <text evidence="2">The sequence shown here is derived from an EMBL/GenBank/DDBJ whole genome shotgun (WGS) entry which is preliminary data.</text>
</comment>
<dbReference type="SUPFAM" id="SSF46689">
    <property type="entry name" value="Homeodomain-like"/>
    <property type="match status" value="1"/>
</dbReference>
<feature type="region of interest" description="Disordered" evidence="1">
    <location>
        <begin position="388"/>
        <end position="439"/>
    </location>
</feature>
<dbReference type="InterPro" id="IPR001789">
    <property type="entry name" value="Sig_transdc_resp-reg_receiver"/>
</dbReference>
<dbReference type="SMART" id="SM00382">
    <property type="entry name" value="AAA"/>
    <property type="match status" value="1"/>
</dbReference>
<dbReference type="InterPro" id="IPR002197">
    <property type="entry name" value="HTH_Fis"/>
</dbReference>
<dbReference type="PROSITE" id="PS00688">
    <property type="entry name" value="SIGMA54_INTERACT_3"/>
    <property type="match status" value="1"/>
</dbReference>
<dbReference type="PROSITE" id="PS50045">
    <property type="entry name" value="SIGMA54_INTERACT_4"/>
    <property type="match status" value="1"/>
</dbReference>
<dbReference type="Pfam" id="PF02954">
    <property type="entry name" value="HTH_8"/>
    <property type="match status" value="1"/>
</dbReference>
<proteinExistence type="predicted"/>
<dbReference type="InterPro" id="IPR025944">
    <property type="entry name" value="Sigma_54_int_dom_CS"/>
</dbReference>
<evidence type="ECO:0000313" key="2">
    <source>
        <dbReference type="EMBL" id="TAA36023.1"/>
    </source>
</evidence>
<dbReference type="CDD" id="cd00009">
    <property type="entry name" value="AAA"/>
    <property type="match status" value="1"/>
</dbReference>
<dbReference type="Gene3D" id="3.40.50.2300">
    <property type="match status" value="1"/>
</dbReference>
<dbReference type="InterPro" id="IPR058031">
    <property type="entry name" value="AAA_lid_NorR"/>
</dbReference>
<dbReference type="Pfam" id="PF00072">
    <property type="entry name" value="Response_reg"/>
    <property type="match status" value="1"/>
</dbReference>
<evidence type="ECO:0000256" key="1">
    <source>
        <dbReference type="SAM" id="MobiDB-lite"/>
    </source>
</evidence>
<gene>
    <name evidence="2" type="ORF">EA656_10305</name>
</gene>
<accession>A0A4Q9TAG8</accession>
<accession>A0A4Q8LXG3</accession>